<dbReference type="GO" id="GO:0015629">
    <property type="term" value="C:actin cytoskeleton"/>
    <property type="evidence" value="ECO:0007669"/>
    <property type="project" value="TreeGrafter"/>
</dbReference>
<dbReference type="CDD" id="cd21304">
    <property type="entry name" value="CH_PARVA_B_rpt1"/>
    <property type="match status" value="1"/>
</dbReference>
<name>A0AAE1BHK9_PETCI</name>
<dbReference type="Proteomes" id="UP001286313">
    <property type="component" value="Unassembled WGS sequence"/>
</dbReference>
<comment type="caution">
    <text evidence="11">The sequence shown here is derived from an EMBL/GenBank/DDBJ whole genome shotgun (WGS) entry which is preliminary data.</text>
</comment>
<dbReference type="FunFam" id="1.10.418.10:FF:000011">
    <property type="entry name" value="Parvin, beta"/>
    <property type="match status" value="1"/>
</dbReference>
<evidence type="ECO:0000256" key="3">
    <source>
        <dbReference type="ARBA" id="ARBA00005666"/>
    </source>
</evidence>
<dbReference type="PANTHER" id="PTHR12114">
    <property type="entry name" value="PARVIN"/>
    <property type="match status" value="1"/>
</dbReference>
<keyword evidence="4" id="KW-0963">Cytoplasm</keyword>
<dbReference type="SMART" id="SM00033">
    <property type="entry name" value="CH"/>
    <property type="match status" value="2"/>
</dbReference>
<evidence type="ECO:0000256" key="9">
    <source>
        <dbReference type="SAM" id="MobiDB-lite"/>
    </source>
</evidence>
<dbReference type="InterPro" id="IPR036872">
    <property type="entry name" value="CH_dom_sf"/>
</dbReference>
<accession>A0AAE1BHK9</accession>
<feature type="region of interest" description="Disordered" evidence="9">
    <location>
        <begin position="148"/>
        <end position="171"/>
    </location>
</feature>
<keyword evidence="7" id="KW-0009">Actin-binding</keyword>
<comment type="similarity">
    <text evidence="3">Belongs to the parvin family.</text>
</comment>
<dbReference type="GO" id="GO:0030036">
    <property type="term" value="P:actin cytoskeleton organization"/>
    <property type="evidence" value="ECO:0007669"/>
    <property type="project" value="InterPro"/>
</dbReference>
<dbReference type="GO" id="GO:0034446">
    <property type="term" value="P:substrate adhesion-dependent cell spreading"/>
    <property type="evidence" value="ECO:0007669"/>
    <property type="project" value="TreeGrafter"/>
</dbReference>
<evidence type="ECO:0000313" key="11">
    <source>
        <dbReference type="EMBL" id="KAK3849199.1"/>
    </source>
</evidence>
<dbReference type="InterPro" id="IPR028433">
    <property type="entry name" value="Parvin"/>
</dbReference>
<comment type="subcellular location">
    <subcellularLocation>
        <location evidence="2">Cytoplasm</location>
        <location evidence="2">Cytoskeleton</location>
    </subcellularLocation>
    <subcellularLocation>
        <location evidence="1">Cytoplasm</location>
        <location evidence="1">Myofibril</location>
        <location evidence="1">Sarcomere</location>
    </subcellularLocation>
</comment>
<dbReference type="FunFam" id="1.10.418.10:FF:000015">
    <property type="entry name" value="Parvin beta"/>
    <property type="match status" value="1"/>
</dbReference>
<evidence type="ECO:0000256" key="6">
    <source>
        <dbReference type="ARBA" id="ARBA00022889"/>
    </source>
</evidence>
<dbReference type="GO" id="GO:0030031">
    <property type="term" value="P:cell projection assembly"/>
    <property type="evidence" value="ECO:0007669"/>
    <property type="project" value="TreeGrafter"/>
</dbReference>
<keyword evidence="12" id="KW-1185">Reference proteome</keyword>
<feature type="compositionally biased region" description="Basic and acidic residues" evidence="9">
    <location>
        <begin position="51"/>
        <end position="60"/>
    </location>
</feature>
<feature type="domain" description="Calponin-homology (CH)" evidence="10">
    <location>
        <begin position="404"/>
        <end position="511"/>
    </location>
</feature>
<dbReference type="EMBL" id="JAWQEG010009069">
    <property type="protein sequence ID" value="KAK3849199.1"/>
    <property type="molecule type" value="Genomic_DNA"/>
</dbReference>
<keyword evidence="6" id="KW-0130">Cell adhesion</keyword>
<dbReference type="Pfam" id="PF00307">
    <property type="entry name" value="CH"/>
    <property type="match status" value="2"/>
</dbReference>
<dbReference type="CDD" id="cd21306">
    <property type="entry name" value="CH_PARVA_B_rpt2"/>
    <property type="match status" value="1"/>
</dbReference>
<dbReference type="InterPro" id="IPR001715">
    <property type="entry name" value="CH_dom"/>
</dbReference>
<dbReference type="SUPFAM" id="SSF47576">
    <property type="entry name" value="Calponin-homology domain, CH-domain"/>
    <property type="match status" value="1"/>
</dbReference>
<feature type="region of interest" description="Disordered" evidence="9">
    <location>
        <begin position="1"/>
        <end position="73"/>
    </location>
</feature>
<feature type="compositionally biased region" description="Pro residues" evidence="9">
    <location>
        <begin position="10"/>
        <end position="26"/>
    </location>
</feature>
<evidence type="ECO:0000256" key="2">
    <source>
        <dbReference type="ARBA" id="ARBA00004245"/>
    </source>
</evidence>
<dbReference type="GO" id="GO:0071963">
    <property type="term" value="P:establishment or maintenance of cell polarity regulating cell shape"/>
    <property type="evidence" value="ECO:0007669"/>
    <property type="project" value="TreeGrafter"/>
</dbReference>
<evidence type="ECO:0000256" key="8">
    <source>
        <dbReference type="ARBA" id="ARBA00023212"/>
    </source>
</evidence>
<evidence type="ECO:0000256" key="5">
    <source>
        <dbReference type="ARBA" id="ARBA00022737"/>
    </source>
</evidence>
<dbReference type="AlphaFoldDB" id="A0AAE1BHK9"/>
<keyword evidence="5" id="KW-0677">Repeat</keyword>
<evidence type="ECO:0000259" key="10">
    <source>
        <dbReference type="PROSITE" id="PS50021"/>
    </source>
</evidence>
<feature type="domain" description="Calponin-homology (CH)" evidence="10">
    <location>
        <begin position="236"/>
        <end position="344"/>
    </location>
</feature>
<sequence>MSRVKSSSPTAPPSSGVPPPPSPARTPSPAQAILLRPNEVNLSDTSDDEPELRVLTDSSREGTPSTSPLPPKIIDYVPKKVMFVQAGEESNVGDDNEGGGGMSQRGPSIIVSDPDTTEALLCSRPTQGNIPANIIIFPWQHCGWPNKDGHPATQVTSSQHHPKKDEPNESFWDKIGTLGRKKKLKEVQEVQVEGKHAIDSPGSPMSVDVPPDDYNLDDNEERSMIEPRSYEDPKLKDLIAILIEWINDVLAPDRIIVKHIEEDLYDGMVFHKLIERLTNNTLDVQEVTQSETGQRQKLRIVLNAANHILGLGRYGPHKWSVDSIHSKNIVAILHLLVALARNFRAPIKMPENCIISVVIVQKRDGQLNHRIVNEELTGTYDDLGLRFERDAFDTLFDHAPDKLQVVKRSLVTFVNKQLNKINLEIQNMETDFCDGVYLCLLMGLLEGYFVPLHHFFLTPQTFEDKLHNVSQSFELMMDAGLARPKARPEDIVNSDLKSTLRVLYNLFTRYKNTN</sequence>
<dbReference type="PANTHER" id="PTHR12114:SF4">
    <property type="entry name" value="GH23568P"/>
    <property type="match status" value="1"/>
</dbReference>
<evidence type="ECO:0000256" key="7">
    <source>
        <dbReference type="ARBA" id="ARBA00023203"/>
    </source>
</evidence>
<dbReference type="Gene3D" id="1.10.418.10">
    <property type="entry name" value="Calponin-like domain"/>
    <property type="match status" value="2"/>
</dbReference>
<organism evidence="11 12">
    <name type="scientific">Petrolisthes cinctipes</name>
    <name type="common">Flat porcelain crab</name>
    <dbReference type="NCBI Taxonomy" id="88211"/>
    <lineage>
        <taxon>Eukaryota</taxon>
        <taxon>Metazoa</taxon>
        <taxon>Ecdysozoa</taxon>
        <taxon>Arthropoda</taxon>
        <taxon>Crustacea</taxon>
        <taxon>Multicrustacea</taxon>
        <taxon>Malacostraca</taxon>
        <taxon>Eumalacostraca</taxon>
        <taxon>Eucarida</taxon>
        <taxon>Decapoda</taxon>
        <taxon>Pleocyemata</taxon>
        <taxon>Anomura</taxon>
        <taxon>Galatheoidea</taxon>
        <taxon>Porcellanidae</taxon>
        <taxon>Petrolisthes</taxon>
    </lineage>
</organism>
<keyword evidence="8" id="KW-0206">Cytoskeleton</keyword>
<dbReference type="GO" id="GO:0005925">
    <property type="term" value="C:focal adhesion"/>
    <property type="evidence" value="ECO:0007669"/>
    <property type="project" value="TreeGrafter"/>
</dbReference>
<evidence type="ECO:0000313" key="12">
    <source>
        <dbReference type="Proteomes" id="UP001286313"/>
    </source>
</evidence>
<dbReference type="GO" id="GO:0030017">
    <property type="term" value="C:sarcomere"/>
    <property type="evidence" value="ECO:0007669"/>
    <property type="project" value="UniProtKB-SubCell"/>
</dbReference>
<dbReference type="GO" id="GO:0003779">
    <property type="term" value="F:actin binding"/>
    <property type="evidence" value="ECO:0007669"/>
    <property type="project" value="UniProtKB-KW"/>
</dbReference>
<evidence type="ECO:0000256" key="1">
    <source>
        <dbReference type="ARBA" id="ARBA00004204"/>
    </source>
</evidence>
<reference evidence="11" key="1">
    <citation type="submission" date="2023-10" db="EMBL/GenBank/DDBJ databases">
        <title>Genome assemblies of two species of porcelain crab, Petrolisthes cinctipes and Petrolisthes manimaculis (Anomura: Porcellanidae).</title>
        <authorList>
            <person name="Angst P."/>
        </authorList>
    </citation>
    <scope>NUCLEOTIDE SEQUENCE</scope>
    <source>
        <strain evidence="11">PB745_01</strain>
        <tissue evidence="11">Gill</tissue>
    </source>
</reference>
<gene>
    <name evidence="11" type="ORF">Pcinc_044033</name>
</gene>
<evidence type="ECO:0000256" key="4">
    <source>
        <dbReference type="ARBA" id="ARBA00022490"/>
    </source>
</evidence>
<protein>
    <recommendedName>
        <fullName evidence="10">Calponin-homology (CH) domain-containing protein</fullName>
    </recommendedName>
</protein>
<dbReference type="PROSITE" id="PS50021">
    <property type="entry name" value="CH"/>
    <property type="match status" value="2"/>
</dbReference>
<proteinExistence type="inferred from homology"/>